<dbReference type="EMBL" id="BMGH01000001">
    <property type="protein sequence ID" value="GGC98088.1"/>
    <property type="molecule type" value="Genomic_DNA"/>
</dbReference>
<comment type="caution">
    <text evidence="4">The sequence shown here is derived from an EMBL/GenBank/DDBJ whole genome shotgun (WGS) entry which is preliminary data.</text>
</comment>
<evidence type="ECO:0000259" key="3">
    <source>
        <dbReference type="Pfam" id="PF25967"/>
    </source>
</evidence>
<dbReference type="Pfam" id="PF25967">
    <property type="entry name" value="RND-MFP_C"/>
    <property type="match status" value="1"/>
</dbReference>
<dbReference type="PANTHER" id="PTHR30469:SF12">
    <property type="entry name" value="MULTIDRUG RESISTANCE PROTEIN MDTA"/>
    <property type="match status" value="1"/>
</dbReference>
<dbReference type="GO" id="GO:1990281">
    <property type="term" value="C:efflux pump complex"/>
    <property type="evidence" value="ECO:0007669"/>
    <property type="project" value="TreeGrafter"/>
</dbReference>
<dbReference type="SUPFAM" id="SSF111369">
    <property type="entry name" value="HlyD-like secretion proteins"/>
    <property type="match status" value="1"/>
</dbReference>
<dbReference type="RefSeq" id="WP_188159599.1">
    <property type="nucleotide sequence ID" value="NZ_BMGH01000001.1"/>
</dbReference>
<dbReference type="Gene3D" id="2.40.30.170">
    <property type="match status" value="1"/>
</dbReference>
<dbReference type="AlphaFoldDB" id="A0A8J2V237"/>
<evidence type="ECO:0000256" key="2">
    <source>
        <dbReference type="SAM" id="MobiDB-lite"/>
    </source>
</evidence>
<sequence>MTVFPVVLAVGFAVAILFLYATQPRTRMQQPEAKRPVVEALALRTETRDVTTSAQGVVAAANGTVELRPQVSGDVIATHPNYKPGGYIPAGETLLQIDRTDYELALADARAALNQARATVDIEKGQQRIAEAEFELLEGDIEFDTASRALALRQPQLQRVEADYEAALSAVDRAQLNLRRTSLSLPYDVVVLGVDAIEGEYLGAREVAGTLARADEFWVELRVRHDVLARLDTRSADGTGSAVRLSLNGTEYPGEVIRIRADVSEETRLGGVYVGVDDPLSMRPENEDRPPLLIGSYVAATLQVGSVDDVIVMPRRALQDNNMVYVATAEDRLDIRPVQIAWELDDEVLVRPTFEAGDRIITSRVSGIAPGTELRVRLNGTETGGNGEVSAVDSAGDSGAGSTATSGSN</sequence>
<proteinExistence type="inferred from homology"/>
<dbReference type="Proteomes" id="UP000613582">
    <property type="component" value="Unassembled WGS sequence"/>
</dbReference>
<evidence type="ECO:0000313" key="5">
    <source>
        <dbReference type="Proteomes" id="UP000613582"/>
    </source>
</evidence>
<evidence type="ECO:0000313" key="4">
    <source>
        <dbReference type="EMBL" id="GGC98088.1"/>
    </source>
</evidence>
<dbReference type="Gene3D" id="1.10.287.470">
    <property type="entry name" value="Helix hairpin bin"/>
    <property type="match status" value="1"/>
</dbReference>
<evidence type="ECO:0000256" key="1">
    <source>
        <dbReference type="ARBA" id="ARBA00009477"/>
    </source>
</evidence>
<gene>
    <name evidence="4" type="primary">mexA</name>
    <name evidence="4" type="ORF">GCM10011342_03770</name>
</gene>
<feature type="domain" description="Multidrug resistance protein MdtA-like C-terminal permuted SH3" evidence="3">
    <location>
        <begin position="309"/>
        <end position="365"/>
    </location>
</feature>
<dbReference type="InterPro" id="IPR006143">
    <property type="entry name" value="RND_pump_MFP"/>
</dbReference>
<dbReference type="NCBIfam" id="TIGR01730">
    <property type="entry name" value="RND_mfp"/>
    <property type="match status" value="1"/>
</dbReference>
<dbReference type="Gene3D" id="2.40.50.100">
    <property type="match status" value="1"/>
</dbReference>
<dbReference type="GO" id="GO:0015562">
    <property type="term" value="F:efflux transmembrane transporter activity"/>
    <property type="evidence" value="ECO:0007669"/>
    <property type="project" value="TreeGrafter"/>
</dbReference>
<dbReference type="Gene3D" id="2.40.420.20">
    <property type="match status" value="1"/>
</dbReference>
<reference evidence="4" key="1">
    <citation type="journal article" date="2014" name="Int. J. Syst. Evol. Microbiol.">
        <title>Complete genome sequence of Corynebacterium casei LMG S-19264T (=DSM 44701T), isolated from a smear-ripened cheese.</title>
        <authorList>
            <consortium name="US DOE Joint Genome Institute (JGI-PGF)"/>
            <person name="Walter F."/>
            <person name="Albersmeier A."/>
            <person name="Kalinowski J."/>
            <person name="Ruckert C."/>
        </authorList>
    </citation>
    <scope>NUCLEOTIDE SEQUENCE</scope>
    <source>
        <strain evidence="4">CGMCC 1.12921</strain>
    </source>
</reference>
<name>A0A8J2V237_9PROT</name>
<feature type="compositionally biased region" description="Low complexity" evidence="2">
    <location>
        <begin position="389"/>
        <end position="409"/>
    </location>
</feature>
<feature type="region of interest" description="Disordered" evidence="2">
    <location>
        <begin position="379"/>
        <end position="409"/>
    </location>
</feature>
<protein>
    <submittedName>
        <fullName evidence="4">Multidrug resistance protein MexA</fullName>
    </submittedName>
</protein>
<accession>A0A8J2V237</accession>
<comment type="similarity">
    <text evidence="1">Belongs to the membrane fusion protein (MFP) (TC 8.A.1) family.</text>
</comment>
<reference evidence="4" key="2">
    <citation type="submission" date="2020-09" db="EMBL/GenBank/DDBJ databases">
        <authorList>
            <person name="Sun Q."/>
            <person name="Zhou Y."/>
        </authorList>
    </citation>
    <scope>NUCLEOTIDE SEQUENCE</scope>
    <source>
        <strain evidence="4">CGMCC 1.12921</strain>
    </source>
</reference>
<dbReference type="InterPro" id="IPR058627">
    <property type="entry name" value="MdtA-like_C"/>
</dbReference>
<keyword evidence="5" id="KW-1185">Reference proteome</keyword>
<dbReference type="PANTHER" id="PTHR30469">
    <property type="entry name" value="MULTIDRUG RESISTANCE PROTEIN MDTA"/>
    <property type="match status" value="1"/>
</dbReference>
<organism evidence="4 5">
    <name type="scientific">Aquisalinus flavus</name>
    <dbReference type="NCBI Taxonomy" id="1526572"/>
    <lineage>
        <taxon>Bacteria</taxon>
        <taxon>Pseudomonadati</taxon>
        <taxon>Pseudomonadota</taxon>
        <taxon>Alphaproteobacteria</taxon>
        <taxon>Parvularculales</taxon>
        <taxon>Parvularculaceae</taxon>
        <taxon>Aquisalinus</taxon>
    </lineage>
</organism>